<keyword evidence="4" id="KW-1185">Reference proteome</keyword>
<reference evidence="2" key="1">
    <citation type="submission" date="2016-10" db="EMBL/GenBank/DDBJ databases">
        <authorList>
            <person name="de Groot N.N."/>
        </authorList>
    </citation>
    <scope>NUCLEOTIDE SEQUENCE [LARGE SCALE GENOMIC DNA]</scope>
    <source>
        <strain evidence="2">DSM 17908</strain>
    </source>
</reference>
<evidence type="ECO:0000313" key="3">
    <source>
        <dbReference type="Proteomes" id="UP000198919"/>
    </source>
</evidence>
<reference evidence="1 4" key="3">
    <citation type="journal article" date="2017" name="Nat. Microbiol.">
        <title>Natural product diversity associated with the nematode symbionts Photorhabdus and Xenorhabdus.</title>
        <authorList>
            <person name="Tobias N.J."/>
            <person name="Wolff H."/>
            <person name="Djahanschiri B."/>
            <person name="Grundmann F."/>
            <person name="Kronenwerth M."/>
            <person name="Shi Y.M."/>
            <person name="Simonyi S."/>
            <person name="Grun P."/>
            <person name="Shapiro-Ilan D."/>
            <person name="Pidot S.J."/>
            <person name="Stinear T.P."/>
            <person name="Ebersberger I."/>
            <person name="Bode H.B."/>
        </authorList>
    </citation>
    <scope>NUCLEOTIDE SEQUENCE [LARGE SCALE GENOMIC DNA]</scope>
    <source>
        <strain evidence="1 4">DSM 17908</strain>
    </source>
</reference>
<dbReference type="EMBL" id="FORG01000005">
    <property type="protein sequence ID" value="SFJ04651.1"/>
    <property type="molecule type" value="Genomic_DNA"/>
</dbReference>
<name>A0A1I3N5X1_9GAMM</name>
<gene>
    <name evidence="2" type="ORF">SAMN05421680_105100</name>
    <name evidence="1" type="ORF">Xmau_00160</name>
</gene>
<dbReference type="AlphaFoldDB" id="A0A1I3N5X1"/>
<evidence type="ECO:0000313" key="4">
    <source>
        <dbReference type="Proteomes" id="UP000224607"/>
    </source>
</evidence>
<dbReference type="Proteomes" id="UP000224607">
    <property type="component" value="Unassembled WGS sequence"/>
</dbReference>
<evidence type="ECO:0000313" key="1">
    <source>
        <dbReference type="EMBL" id="PHM45772.1"/>
    </source>
</evidence>
<accession>A0A1I3N5X1</accession>
<dbReference type="EMBL" id="NITY01000001">
    <property type="protein sequence ID" value="PHM45772.1"/>
    <property type="molecule type" value="Genomic_DNA"/>
</dbReference>
<protein>
    <submittedName>
        <fullName evidence="2">Uncharacterized protein</fullName>
    </submittedName>
</protein>
<proteinExistence type="predicted"/>
<organism evidence="2 3">
    <name type="scientific">Xenorhabdus mauleonii</name>
    <dbReference type="NCBI Taxonomy" id="351675"/>
    <lineage>
        <taxon>Bacteria</taxon>
        <taxon>Pseudomonadati</taxon>
        <taxon>Pseudomonadota</taxon>
        <taxon>Gammaproteobacteria</taxon>
        <taxon>Enterobacterales</taxon>
        <taxon>Morganellaceae</taxon>
        <taxon>Xenorhabdus</taxon>
    </lineage>
</organism>
<evidence type="ECO:0000313" key="2">
    <source>
        <dbReference type="EMBL" id="SFJ04651.1"/>
    </source>
</evidence>
<dbReference type="Proteomes" id="UP000198919">
    <property type="component" value="Unassembled WGS sequence"/>
</dbReference>
<sequence length="36" mass="4232">MDNNELYSLSMNKNKLNEMVIKTFLSLQKTRTIILS</sequence>
<reference evidence="3" key="2">
    <citation type="submission" date="2016-10" db="EMBL/GenBank/DDBJ databases">
        <authorList>
            <person name="Varghese N."/>
            <person name="Submissions S."/>
        </authorList>
    </citation>
    <scope>NUCLEOTIDE SEQUENCE [LARGE SCALE GENOMIC DNA]</scope>
    <source>
        <strain evidence="3">DSM 17908</strain>
    </source>
</reference>